<evidence type="ECO:0000313" key="2">
    <source>
        <dbReference type="Proteomes" id="UP001055439"/>
    </source>
</evidence>
<gene>
    <name evidence="1" type="ORF">MUK42_14970</name>
</gene>
<dbReference type="Gene3D" id="1.25.40.10">
    <property type="entry name" value="Tetratricopeptide repeat domain"/>
    <property type="match status" value="1"/>
</dbReference>
<dbReference type="AlphaFoldDB" id="A0A9E7L8G9"/>
<feature type="non-terminal residue" evidence="1">
    <location>
        <position position="1"/>
    </location>
</feature>
<dbReference type="SUPFAM" id="SSF81901">
    <property type="entry name" value="HCP-like"/>
    <property type="match status" value="1"/>
</dbReference>
<dbReference type="OrthoDB" id="2384430at2759"/>
<dbReference type="EMBL" id="CP097511">
    <property type="protein sequence ID" value="URE49778.1"/>
    <property type="molecule type" value="Genomic_DNA"/>
</dbReference>
<proteinExistence type="predicted"/>
<organism evidence="1 2">
    <name type="scientific">Musa troglodytarum</name>
    <name type="common">fe'i banana</name>
    <dbReference type="NCBI Taxonomy" id="320322"/>
    <lineage>
        <taxon>Eukaryota</taxon>
        <taxon>Viridiplantae</taxon>
        <taxon>Streptophyta</taxon>
        <taxon>Embryophyta</taxon>
        <taxon>Tracheophyta</taxon>
        <taxon>Spermatophyta</taxon>
        <taxon>Magnoliopsida</taxon>
        <taxon>Liliopsida</taxon>
        <taxon>Zingiberales</taxon>
        <taxon>Musaceae</taxon>
        <taxon>Musa</taxon>
    </lineage>
</organism>
<dbReference type="InterPro" id="IPR011990">
    <property type="entry name" value="TPR-like_helical_dom_sf"/>
</dbReference>
<dbReference type="Proteomes" id="UP001055439">
    <property type="component" value="Chromosome 9"/>
</dbReference>
<reference evidence="1" key="1">
    <citation type="submission" date="2022-05" db="EMBL/GenBank/DDBJ databases">
        <title>The Musa troglodytarum L. genome provides insights into the mechanism of non-climacteric behaviour and enrichment of carotenoids.</title>
        <authorList>
            <person name="Wang J."/>
        </authorList>
    </citation>
    <scope>NUCLEOTIDE SEQUENCE</scope>
    <source>
        <tissue evidence="1">Leaf</tissue>
    </source>
</reference>
<dbReference type="PANTHER" id="PTHR36792">
    <property type="entry name" value="EXPRESSED PROTEIN"/>
    <property type="match status" value="1"/>
</dbReference>
<keyword evidence="2" id="KW-1185">Reference proteome</keyword>
<accession>A0A9E7L8G9</accession>
<sequence length="193" mass="21450">ALLPSKITSNTLFASPPHPFTGKRPPEPKSLEEVARYAANRIRTTRVAKPPPRPVAWNKETTSASVMDLGDVPEASVPLKEVVADCARRWFQDALKEARAGDVSMQVLVAQMYHSGYGVAKNEQKANVWITKASRYRSAVRKVSDKHPGFALSKVSSCLATAILDFLFCSEDPPCIYHQCFHELLKLYAIHDQ</sequence>
<name>A0A9E7L8G9_9LILI</name>
<dbReference type="PANTHER" id="PTHR36792:SF5">
    <property type="entry name" value="SEL1 REPEAT PROTEIN"/>
    <property type="match status" value="1"/>
</dbReference>
<protein>
    <submittedName>
        <fullName evidence="1">Uncharacterized protein</fullName>
    </submittedName>
</protein>
<evidence type="ECO:0000313" key="1">
    <source>
        <dbReference type="EMBL" id="URE49778.1"/>
    </source>
</evidence>